<proteinExistence type="predicted"/>
<dbReference type="Gene3D" id="3.60.10.10">
    <property type="entry name" value="Endonuclease/exonuclease/phosphatase"/>
    <property type="match status" value="1"/>
</dbReference>
<accession>A0A3P7IEL6</accession>
<dbReference type="OrthoDB" id="410104at2759"/>
<sequence length="187" mass="21606">MDFGPKGHVNDSPWRLYHVLLRAEHEIVSMATKSRKTDVRQRDGTLIIRDEKLSRNLGGVGVVVHPSVVHLVSHEILSPRLAILRLRSLQKIITIINCYSPRSAAEVDAFYEDLEEVIHKEKFFHKFVEGDFTAQIGMPEEWEQRIGSFGSGLRDESGNLLLGSYPPHDFFMAALFMKKEHRRWIWK</sequence>
<evidence type="ECO:0000313" key="1">
    <source>
        <dbReference type="EMBL" id="VDM65149.1"/>
    </source>
</evidence>
<reference evidence="1 2" key="1">
    <citation type="submission" date="2018-11" db="EMBL/GenBank/DDBJ databases">
        <authorList>
            <consortium name="Pathogen Informatics"/>
        </authorList>
    </citation>
    <scope>NUCLEOTIDE SEQUENCE [LARGE SCALE GENOMIC DNA]</scope>
</reference>
<keyword evidence="2" id="KW-1185">Reference proteome</keyword>
<dbReference type="Proteomes" id="UP000270094">
    <property type="component" value="Unassembled WGS sequence"/>
</dbReference>
<protein>
    <submittedName>
        <fullName evidence="1">Uncharacterized protein</fullName>
    </submittedName>
</protein>
<dbReference type="EMBL" id="UYYB01000212">
    <property type="protein sequence ID" value="VDM65149.1"/>
    <property type="molecule type" value="Genomic_DNA"/>
</dbReference>
<gene>
    <name evidence="1" type="ORF">SVUK_LOCUS147</name>
</gene>
<dbReference type="AlphaFoldDB" id="A0A3P7IEL6"/>
<name>A0A3P7IEL6_STRVU</name>
<dbReference type="InterPro" id="IPR036691">
    <property type="entry name" value="Endo/exonu/phosph_ase_sf"/>
</dbReference>
<evidence type="ECO:0000313" key="2">
    <source>
        <dbReference type="Proteomes" id="UP000270094"/>
    </source>
</evidence>
<organism evidence="1 2">
    <name type="scientific">Strongylus vulgaris</name>
    <name type="common">Blood worm</name>
    <dbReference type="NCBI Taxonomy" id="40348"/>
    <lineage>
        <taxon>Eukaryota</taxon>
        <taxon>Metazoa</taxon>
        <taxon>Ecdysozoa</taxon>
        <taxon>Nematoda</taxon>
        <taxon>Chromadorea</taxon>
        <taxon>Rhabditida</taxon>
        <taxon>Rhabditina</taxon>
        <taxon>Rhabditomorpha</taxon>
        <taxon>Strongyloidea</taxon>
        <taxon>Strongylidae</taxon>
        <taxon>Strongylus</taxon>
    </lineage>
</organism>